<accession>A0A2W7RGW8</accession>
<evidence type="ECO:0000313" key="2">
    <source>
        <dbReference type="EMBL" id="PZX59431.1"/>
    </source>
</evidence>
<dbReference type="Proteomes" id="UP000249720">
    <property type="component" value="Unassembled WGS sequence"/>
</dbReference>
<proteinExistence type="predicted"/>
<evidence type="ECO:0000259" key="1">
    <source>
        <dbReference type="Pfam" id="PF08818"/>
    </source>
</evidence>
<dbReference type="Pfam" id="PF08818">
    <property type="entry name" value="DUF1801"/>
    <property type="match status" value="1"/>
</dbReference>
<sequence length="134" mass="15627">MAKQTTNLNSEVTIFLDELSHPFRNEIEQLRNCILTANNELTENIKWNGPNYCFNNEDRITMRIQPPTKQVQLIFHRGASKQPQPKDKIISNKSKMLIWKENDRAIVTFKSLQEIERGKTELTSIVTEWIIAAK</sequence>
<dbReference type="RefSeq" id="WP_111297294.1">
    <property type="nucleotide sequence ID" value="NZ_QKZV01000016.1"/>
</dbReference>
<feature type="domain" description="YdhG-like" evidence="1">
    <location>
        <begin position="24"/>
        <end position="130"/>
    </location>
</feature>
<keyword evidence="3" id="KW-1185">Reference proteome</keyword>
<dbReference type="EMBL" id="QKZV01000016">
    <property type="protein sequence ID" value="PZX59431.1"/>
    <property type="molecule type" value="Genomic_DNA"/>
</dbReference>
<comment type="caution">
    <text evidence="2">The sequence shown here is derived from an EMBL/GenBank/DDBJ whole genome shotgun (WGS) entry which is preliminary data.</text>
</comment>
<dbReference type="InterPro" id="IPR014922">
    <property type="entry name" value="YdhG-like"/>
</dbReference>
<protein>
    <submittedName>
        <fullName evidence="2">Uncharacterized protein DUF1801</fullName>
    </submittedName>
</protein>
<organism evidence="2 3">
    <name type="scientific">Hydrotalea sandarakina</name>
    <dbReference type="NCBI Taxonomy" id="1004304"/>
    <lineage>
        <taxon>Bacteria</taxon>
        <taxon>Pseudomonadati</taxon>
        <taxon>Bacteroidota</taxon>
        <taxon>Chitinophagia</taxon>
        <taxon>Chitinophagales</taxon>
        <taxon>Chitinophagaceae</taxon>
        <taxon>Hydrotalea</taxon>
    </lineage>
</organism>
<dbReference type="SUPFAM" id="SSF159888">
    <property type="entry name" value="YdhG-like"/>
    <property type="match status" value="1"/>
</dbReference>
<evidence type="ECO:0000313" key="3">
    <source>
        <dbReference type="Proteomes" id="UP000249720"/>
    </source>
</evidence>
<name>A0A2W7RGW8_9BACT</name>
<gene>
    <name evidence="2" type="ORF">LX80_02822</name>
</gene>
<dbReference type="AlphaFoldDB" id="A0A2W7RGW8"/>
<reference evidence="2 3" key="1">
    <citation type="submission" date="2018-06" db="EMBL/GenBank/DDBJ databases">
        <title>Genomic Encyclopedia of Archaeal and Bacterial Type Strains, Phase II (KMG-II): from individual species to whole genera.</title>
        <authorList>
            <person name="Goeker M."/>
        </authorList>
    </citation>
    <scope>NUCLEOTIDE SEQUENCE [LARGE SCALE GENOMIC DNA]</scope>
    <source>
        <strain evidence="2 3">DSM 23241</strain>
    </source>
</reference>
<dbReference type="OrthoDB" id="9811812at2"/>